<dbReference type="GO" id="GO:0042834">
    <property type="term" value="F:peptidoglycan binding"/>
    <property type="evidence" value="ECO:0007669"/>
    <property type="project" value="InterPro"/>
</dbReference>
<dbReference type="PANTHER" id="PTHR38687">
    <property type="entry name" value="CELL DIVISION PROTEIN DEDD-RELATED"/>
    <property type="match status" value="1"/>
</dbReference>
<sequence>MRLPFLRAKPEADAASPARARSDRARSAPPAEAASADVAQARTRARQRLVGALVLLAVGVVGFPLLFETQPRPLPVDIPIRMPAGEMAPAPVGAAAPGLRPLPVTALPPDAGSEIAVVDPAASAAAARAVVTAAASSPVVAAAPLPVPPAANPPAVLPRASAPAVAASARATTTAAVPARPAASAPSPTAARPVATTADGARAAALLAGAASAPAASGRFVVQVGAYTDARMLKETRSKVEKLGLQTYTQVVENVAGKRTRVRLGPYATRDEAEAAAAKLKRAGLPANILAL</sequence>
<evidence type="ECO:0000256" key="2">
    <source>
        <dbReference type="SAM" id="Phobius"/>
    </source>
</evidence>
<dbReference type="PROSITE" id="PS51724">
    <property type="entry name" value="SPOR"/>
    <property type="match status" value="1"/>
</dbReference>
<reference evidence="4 5" key="1">
    <citation type="submission" date="2019-01" db="EMBL/GenBank/DDBJ databases">
        <authorList>
            <person name="Chen W.-M."/>
        </authorList>
    </citation>
    <scope>NUCLEOTIDE SEQUENCE [LARGE SCALE GENOMIC DNA]</scope>
    <source>
        <strain evidence="4 5">KYPY4</strain>
    </source>
</reference>
<gene>
    <name evidence="4" type="ORF">EOE66_18400</name>
</gene>
<keyword evidence="5" id="KW-1185">Reference proteome</keyword>
<protein>
    <submittedName>
        <fullName evidence="4">SPOR domain-containing protein</fullName>
    </submittedName>
</protein>
<dbReference type="AlphaFoldDB" id="A0A437RCZ7"/>
<evidence type="ECO:0000313" key="4">
    <source>
        <dbReference type="EMBL" id="RVU44627.1"/>
    </source>
</evidence>
<dbReference type="OrthoDB" id="9181370at2"/>
<feature type="domain" description="SPOR" evidence="3">
    <location>
        <begin position="214"/>
        <end position="292"/>
    </location>
</feature>
<comment type="caution">
    <text evidence="4">The sequence shown here is derived from an EMBL/GenBank/DDBJ whole genome shotgun (WGS) entry which is preliminary data.</text>
</comment>
<evidence type="ECO:0000313" key="5">
    <source>
        <dbReference type="Proteomes" id="UP000285575"/>
    </source>
</evidence>
<dbReference type="InterPro" id="IPR052521">
    <property type="entry name" value="Cell_div_SPOR-domain"/>
</dbReference>
<dbReference type="EMBL" id="SACR01000005">
    <property type="protein sequence ID" value="RVU44627.1"/>
    <property type="molecule type" value="Genomic_DNA"/>
</dbReference>
<dbReference type="GO" id="GO:0032506">
    <property type="term" value="P:cytokinetic process"/>
    <property type="evidence" value="ECO:0007669"/>
    <property type="project" value="TreeGrafter"/>
</dbReference>
<name>A0A437RCZ7_9BURK</name>
<accession>A0A437RCZ7</accession>
<evidence type="ECO:0000256" key="1">
    <source>
        <dbReference type="SAM" id="MobiDB-lite"/>
    </source>
</evidence>
<dbReference type="Pfam" id="PF05036">
    <property type="entry name" value="SPOR"/>
    <property type="match status" value="1"/>
</dbReference>
<dbReference type="RefSeq" id="WP_128230173.1">
    <property type="nucleotide sequence ID" value="NZ_SACR01000005.1"/>
</dbReference>
<dbReference type="Gene3D" id="3.30.70.1070">
    <property type="entry name" value="Sporulation related repeat"/>
    <property type="match status" value="1"/>
</dbReference>
<dbReference type="GO" id="GO:0032153">
    <property type="term" value="C:cell division site"/>
    <property type="evidence" value="ECO:0007669"/>
    <property type="project" value="TreeGrafter"/>
</dbReference>
<dbReference type="Proteomes" id="UP000285575">
    <property type="component" value="Unassembled WGS sequence"/>
</dbReference>
<feature type="region of interest" description="Disordered" evidence="1">
    <location>
        <begin position="1"/>
        <end position="37"/>
    </location>
</feature>
<dbReference type="PANTHER" id="PTHR38687:SF1">
    <property type="entry name" value="CELL DIVISION PROTEIN DEDD"/>
    <property type="match status" value="1"/>
</dbReference>
<evidence type="ECO:0000259" key="3">
    <source>
        <dbReference type="PROSITE" id="PS51724"/>
    </source>
</evidence>
<dbReference type="SUPFAM" id="SSF110997">
    <property type="entry name" value="Sporulation related repeat"/>
    <property type="match status" value="1"/>
</dbReference>
<organism evidence="4 5">
    <name type="scientific">Rubrivivax rivuli</name>
    <dbReference type="NCBI Taxonomy" id="1862385"/>
    <lineage>
        <taxon>Bacteria</taxon>
        <taxon>Pseudomonadati</taxon>
        <taxon>Pseudomonadota</taxon>
        <taxon>Betaproteobacteria</taxon>
        <taxon>Burkholderiales</taxon>
        <taxon>Sphaerotilaceae</taxon>
        <taxon>Rubrivivax</taxon>
    </lineage>
</organism>
<feature type="compositionally biased region" description="Low complexity" evidence="1">
    <location>
        <begin position="27"/>
        <end position="37"/>
    </location>
</feature>
<dbReference type="InterPro" id="IPR036680">
    <property type="entry name" value="SPOR-like_sf"/>
</dbReference>
<feature type="transmembrane region" description="Helical" evidence="2">
    <location>
        <begin position="49"/>
        <end position="67"/>
    </location>
</feature>
<dbReference type="GO" id="GO:0030428">
    <property type="term" value="C:cell septum"/>
    <property type="evidence" value="ECO:0007669"/>
    <property type="project" value="TreeGrafter"/>
</dbReference>
<proteinExistence type="predicted"/>
<keyword evidence="2" id="KW-0472">Membrane</keyword>
<keyword evidence="2" id="KW-0812">Transmembrane</keyword>
<dbReference type="InterPro" id="IPR007730">
    <property type="entry name" value="SPOR-like_dom"/>
</dbReference>
<keyword evidence="2" id="KW-1133">Transmembrane helix</keyword>